<dbReference type="Pfam" id="PF03779">
    <property type="entry name" value="SPW"/>
    <property type="match status" value="1"/>
</dbReference>
<sequence length="151" mass="15793">MSESATDDPTGESHARGQGEPAGQKWLSGFVSLIGLWLAVSPLVYETAESMLWNNLLIGGTIFLLAGYNYYRITNGHSTSIGVMSLAALLALWLAVSQWAIGGQFALSGLEIADAGLLWNNVVSGLVAAALSAYIAYAGGRELSRQAATGT</sequence>
<feature type="compositionally biased region" description="Acidic residues" evidence="1">
    <location>
        <begin position="1"/>
        <end position="10"/>
    </location>
</feature>
<keyword evidence="5" id="KW-1185">Reference proteome</keyword>
<feature type="domain" description="SPW repeat-containing integral membrane" evidence="3">
    <location>
        <begin position="26"/>
        <end position="133"/>
    </location>
</feature>
<feature type="transmembrane region" description="Helical" evidence="2">
    <location>
        <begin position="51"/>
        <end position="71"/>
    </location>
</feature>
<keyword evidence="2" id="KW-1133">Transmembrane helix</keyword>
<evidence type="ECO:0000256" key="1">
    <source>
        <dbReference type="SAM" id="MobiDB-lite"/>
    </source>
</evidence>
<proteinExistence type="predicted"/>
<keyword evidence="2" id="KW-0812">Transmembrane</keyword>
<reference evidence="4 5" key="1">
    <citation type="submission" date="2020-07" db="EMBL/GenBank/DDBJ databases">
        <title>Natrinema (YPL30) sp. nov. and Haloterrigena xxxxxx (YPL8) sp. nov., isolated from a salt mine.</title>
        <authorList>
            <person name="Cui H."/>
        </authorList>
    </citation>
    <scope>NUCLEOTIDE SEQUENCE [LARGE SCALE GENOMIC DNA]</scope>
    <source>
        <strain evidence="4 5">YPL13</strain>
    </source>
</reference>
<dbReference type="InterPro" id="IPR005530">
    <property type="entry name" value="SPW"/>
</dbReference>
<dbReference type="EMBL" id="CP059154">
    <property type="protein sequence ID" value="QLK25747.1"/>
    <property type="molecule type" value="Genomic_DNA"/>
</dbReference>
<dbReference type="RefSeq" id="WP_180840931.1">
    <property type="nucleotide sequence ID" value="NZ_CP059154.1"/>
</dbReference>
<name>A0A7D6H2I8_9EURY</name>
<keyword evidence="2" id="KW-0472">Membrane</keyword>
<accession>A0A7D6H2I8</accession>
<feature type="transmembrane region" description="Helical" evidence="2">
    <location>
        <begin position="26"/>
        <end position="45"/>
    </location>
</feature>
<evidence type="ECO:0000313" key="4">
    <source>
        <dbReference type="EMBL" id="QLK25747.1"/>
    </source>
</evidence>
<evidence type="ECO:0000313" key="5">
    <source>
        <dbReference type="Proteomes" id="UP000510869"/>
    </source>
</evidence>
<evidence type="ECO:0000256" key="2">
    <source>
        <dbReference type="SAM" id="Phobius"/>
    </source>
</evidence>
<feature type="region of interest" description="Disordered" evidence="1">
    <location>
        <begin position="1"/>
        <end position="21"/>
    </location>
</feature>
<dbReference type="AlphaFoldDB" id="A0A7D6H2I8"/>
<dbReference type="GeneID" id="56144930"/>
<protein>
    <submittedName>
        <fullName evidence="4">SPW repeat protein</fullName>
    </submittedName>
</protein>
<gene>
    <name evidence="4" type="ORF">HYG81_16955</name>
</gene>
<dbReference type="Proteomes" id="UP000510869">
    <property type="component" value="Chromosome"/>
</dbReference>
<feature type="transmembrane region" description="Helical" evidence="2">
    <location>
        <begin position="118"/>
        <end position="137"/>
    </location>
</feature>
<organism evidence="4 5">
    <name type="scientific">Natrinema zhouii</name>
    <dbReference type="NCBI Taxonomy" id="1710539"/>
    <lineage>
        <taxon>Archaea</taxon>
        <taxon>Methanobacteriati</taxon>
        <taxon>Methanobacteriota</taxon>
        <taxon>Stenosarchaea group</taxon>
        <taxon>Halobacteria</taxon>
        <taxon>Halobacteriales</taxon>
        <taxon>Natrialbaceae</taxon>
        <taxon>Natrinema</taxon>
    </lineage>
</organism>
<evidence type="ECO:0000259" key="3">
    <source>
        <dbReference type="Pfam" id="PF03779"/>
    </source>
</evidence>
<dbReference type="KEGG" id="nay:HYG81_16955"/>
<feature type="transmembrane region" description="Helical" evidence="2">
    <location>
        <begin position="83"/>
        <end position="106"/>
    </location>
</feature>
<dbReference type="OrthoDB" id="169701at2157"/>